<dbReference type="PROSITE" id="PS51257">
    <property type="entry name" value="PROKAR_LIPOPROTEIN"/>
    <property type="match status" value="1"/>
</dbReference>
<proteinExistence type="predicted"/>
<dbReference type="Proteomes" id="UP000306825">
    <property type="component" value="Chromosome"/>
</dbReference>
<reference evidence="2 3" key="1">
    <citation type="submission" date="2019-05" db="EMBL/GenBank/DDBJ databases">
        <title>A comparative analysis of the Nautiliaceae.</title>
        <authorList>
            <person name="Grosche A."/>
            <person name="Smedile F."/>
            <person name="Vetriani C."/>
        </authorList>
    </citation>
    <scope>NUCLEOTIDE SEQUENCE [LARGE SCALE GENOMIC DNA]</scope>
    <source>
        <strain evidence="2 3">TB-2</strain>
    </source>
</reference>
<keyword evidence="1" id="KW-0732">Signal</keyword>
<evidence type="ECO:0008006" key="4">
    <source>
        <dbReference type="Google" id="ProtNLM"/>
    </source>
</evidence>
<dbReference type="RefSeq" id="WP_138323375.1">
    <property type="nucleotide sequence ID" value="NZ_CP040463.1"/>
</dbReference>
<keyword evidence="3" id="KW-1185">Reference proteome</keyword>
<gene>
    <name evidence="2" type="ORF">FE773_05420</name>
</gene>
<evidence type="ECO:0000313" key="2">
    <source>
        <dbReference type="EMBL" id="QCT94635.1"/>
    </source>
</evidence>
<dbReference type="EMBL" id="CP040463">
    <property type="protein sequence ID" value="QCT94635.1"/>
    <property type="molecule type" value="Genomic_DNA"/>
</dbReference>
<feature type="chain" id="PRO_5047034079" description="Lipoprotein" evidence="1">
    <location>
        <begin position="21"/>
        <end position="465"/>
    </location>
</feature>
<evidence type="ECO:0000256" key="1">
    <source>
        <dbReference type="SAM" id="SignalP"/>
    </source>
</evidence>
<accession>A0ABX5VBX0</accession>
<name>A0ABX5VBX0_9BACT</name>
<evidence type="ECO:0000313" key="3">
    <source>
        <dbReference type="Proteomes" id="UP000306825"/>
    </source>
</evidence>
<organism evidence="2 3">
    <name type="scientific">Caminibacter mediatlanticus TB-2</name>
    <dbReference type="NCBI Taxonomy" id="391592"/>
    <lineage>
        <taxon>Bacteria</taxon>
        <taxon>Pseudomonadati</taxon>
        <taxon>Campylobacterota</taxon>
        <taxon>Epsilonproteobacteria</taxon>
        <taxon>Nautiliales</taxon>
        <taxon>Nautiliaceae</taxon>
        <taxon>Caminibacter</taxon>
    </lineage>
</organism>
<feature type="signal peptide" evidence="1">
    <location>
        <begin position="1"/>
        <end position="20"/>
    </location>
</feature>
<sequence>MKKSLLFLIISLLILGCANKSPHISTKTQNNKNLSYKLKSKYYLYMSTQSGMIVNNINNNNLKEKYFVRLNDLKPYGYKNKIYCTGWIYYWARNYKCNCDKNIYDKKKHYNVGFALLLGGTTFGLGWLVFGIPHYTVCNFNDNKFFHFVNNKLTFYKIDRNKIIDKYSNLVDKADLLNKKTILIYNKYLEKYSEFKRKTIKEKYNDKIGFLSKNDHINLKITNYIEIPKRPSLKRRINEIFPCYTFFSNKNCMNQFASTSAEIEKMVKNYVYQLQEGDKNLSFIKYSYNKGIHKYDNNKGKILYYNIKIDKKASTVIYTIYRTDFYDVIPNYAIKDKYIKIEELQNGNIKIKNLTNKFLYVSMLSIYFNNHIVNYPANLNLAPNSEFTTYIKGFVNEATRLHDLVNSQGNDINYNNFYMLKNVKNKNQKIIVGLAVKYKIVGTDKYRTLYKKNRVPIETLIKNKI</sequence>
<protein>
    <recommendedName>
        <fullName evidence="4">Lipoprotein</fullName>
    </recommendedName>
</protein>